<dbReference type="SUPFAM" id="SSF56672">
    <property type="entry name" value="DNA/RNA polymerases"/>
    <property type="match status" value="1"/>
</dbReference>
<accession>A0A9Q3HT79</accession>
<name>A0A9Q3HT79_9BASI</name>
<comment type="caution">
    <text evidence="2">The sequence shown here is derived from an EMBL/GenBank/DDBJ whole genome shotgun (WGS) entry which is preliminary data.</text>
</comment>
<organism evidence="2 3">
    <name type="scientific">Austropuccinia psidii MF-1</name>
    <dbReference type="NCBI Taxonomy" id="1389203"/>
    <lineage>
        <taxon>Eukaryota</taxon>
        <taxon>Fungi</taxon>
        <taxon>Dikarya</taxon>
        <taxon>Basidiomycota</taxon>
        <taxon>Pucciniomycotina</taxon>
        <taxon>Pucciniomycetes</taxon>
        <taxon>Pucciniales</taxon>
        <taxon>Sphaerophragmiaceae</taxon>
        <taxon>Austropuccinia</taxon>
    </lineage>
</organism>
<dbReference type="Proteomes" id="UP000765509">
    <property type="component" value="Unassembled WGS sequence"/>
</dbReference>
<dbReference type="PANTHER" id="PTHR24559:SF444">
    <property type="entry name" value="REVERSE TRANSCRIPTASE DOMAIN-CONTAINING PROTEIN"/>
    <property type="match status" value="1"/>
</dbReference>
<dbReference type="InterPro" id="IPR043502">
    <property type="entry name" value="DNA/RNA_pol_sf"/>
</dbReference>
<reference evidence="2" key="1">
    <citation type="submission" date="2021-03" db="EMBL/GenBank/DDBJ databases">
        <title>Draft genome sequence of rust myrtle Austropuccinia psidii MF-1, a brazilian biotype.</title>
        <authorList>
            <person name="Quecine M.C."/>
            <person name="Pachon D.M.R."/>
            <person name="Bonatelli M.L."/>
            <person name="Correr F.H."/>
            <person name="Franceschini L.M."/>
            <person name="Leite T.F."/>
            <person name="Margarido G.R.A."/>
            <person name="Almeida C.A."/>
            <person name="Ferrarezi J.A."/>
            <person name="Labate C.A."/>
        </authorList>
    </citation>
    <scope>NUCLEOTIDE SEQUENCE</scope>
    <source>
        <strain evidence="2">MF-1</strain>
    </source>
</reference>
<dbReference type="PANTHER" id="PTHR24559">
    <property type="entry name" value="TRANSPOSON TY3-I GAG-POL POLYPROTEIN"/>
    <property type="match status" value="1"/>
</dbReference>
<evidence type="ECO:0000259" key="1">
    <source>
        <dbReference type="Pfam" id="PF00078"/>
    </source>
</evidence>
<feature type="domain" description="Reverse transcriptase" evidence="1">
    <location>
        <begin position="285"/>
        <end position="379"/>
    </location>
</feature>
<dbReference type="Pfam" id="PF00078">
    <property type="entry name" value="RVT_1"/>
    <property type="match status" value="1"/>
</dbReference>
<protein>
    <recommendedName>
        <fullName evidence="1">Reverse transcriptase domain-containing protein</fullName>
    </recommendedName>
</protein>
<evidence type="ECO:0000313" key="2">
    <source>
        <dbReference type="EMBL" id="MBW0513355.1"/>
    </source>
</evidence>
<dbReference type="EMBL" id="AVOT02023367">
    <property type="protein sequence ID" value="MBW0513355.1"/>
    <property type="molecule type" value="Genomic_DNA"/>
</dbReference>
<keyword evidence="3" id="KW-1185">Reference proteome</keyword>
<dbReference type="InterPro" id="IPR053134">
    <property type="entry name" value="RNA-dir_DNA_polymerase"/>
</dbReference>
<dbReference type="InterPro" id="IPR043128">
    <property type="entry name" value="Rev_trsase/Diguanyl_cyclase"/>
</dbReference>
<evidence type="ECO:0000313" key="3">
    <source>
        <dbReference type="Proteomes" id="UP000765509"/>
    </source>
</evidence>
<dbReference type="AlphaFoldDB" id="A0A9Q3HT79"/>
<dbReference type="InterPro" id="IPR000477">
    <property type="entry name" value="RT_dom"/>
</dbReference>
<gene>
    <name evidence="2" type="ORF">O181_053070</name>
</gene>
<dbReference type="Gene3D" id="3.10.10.10">
    <property type="entry name" value="HIV Type 1 Reverse Transcriptase, subunit A, domain 1"/>
    <property type="match status" value="1"/>
</dbReference>
<dbReference type="Gene3D" id="3.30.70.270">
    <property type="match status" value="1"/>
</dbReference>
<sequence>MPNDTSNKDLCEHIQDTQTFLVTPTKGMEYIHGTAARMTVFIENAHYPLIVGSGAHCSIVARGYLDNHFPNWEKQLLPTKEKNFKSASGKMNSIGTIIKEIIIPHRKDNIRLKPEFVVLEDGHIQGLLLGTDYQGMYGSDIYNSKNRHITIGTNKEKKSSLDLYQISAQGPLEKLLNEFREGQLRNTLTSEYKLRSLKMLRKNRPVLAIGKEPMGKIRGHYIELYLDVERPYPPMLRRPPYPASLETRNKIEKHINELLYMDIIRKIGHNEIVEITTPVLITWHDGKSRLCVYFRALNNYTKADRYPIPRIPHSLEKLAKAKYITKMDCMKEFHQNGVTPKSMKLLRTICHMGIYEYNRIPFGIKNAPAHFQRMMDTIF</sequence>
<proteinExistence type="predicted"/>
<dbReference type="CDD" id="cd01647">
    <property type="entry name" value="RT_LTR"/>
    <property type="match status" value="1"/>
</dbReference>